<feature type="transmembrane region" description="Helical" evidence="10">
    <location>
        <begin position="427"/>
        <end position="445"/>
    </location>
</feature>
<reference evidence="11" key="2">
    <citation type="submission" date="2021-09" db="EMBL/GenBank/DDBJ databases">
        <authorList>
            <person name="Jia N."/>
            <person name="Wang J."/>
            <person name="Shi W."/>
            <person name="Du L."/>
            <person name="Sun Y."/>
            <person name="Zhan W."/>
            <person name="Jiang J."/>
            <person name="Wang Q."/>
            <person name="Zhang B."/>
            <person name="Ji P."/>
            <person name="Sakyi L.B."/>
            <person name="Cui X."/>
            <person name="Yuan T."/>
            <person name="Jiang B."/>
            <person name="Yang W."/>
            <person name="Lam T.T.-Y."/>
            <person name="Chang Q."/>
            <person name="Ding S."/>
            <person name="Wang X."/>
            <person name="Zhu J."/>
            <person name="Ruan X."/>
            <person name="Zhao L."/>
            <person name="Wei J."/>
            <person name="Que T."/>
            <person name="Du C."/>
            <person name="Cheng J."/>
            <person name="Dai P."/>
            <person name="Han X."/>
            <person name="Huang E."/>
            <person name="Gao Y."/>
            <person name="Liu J."/>
            <person name="Shao H."/>
            <person name="Ye R."/>
            <person name="Li L."/>
            <person name="Wei W."/>
            <person name="Wang X."/>
            <person name="Wang C."/>
            <person name="Huo Q."/>
            <person name="Li W."/>
            <person name="Guo W."/>
            <person name="Chen H."/>
            <person name="Chen S."/>
            <person name="Zhou L."/>
            <person name="Zhou L."/>
            <person name="Ni X."/>
            <person name="Tian J."/>
            <person name="Zhou Y."/>
            <person name="Sheng Y."/>
            <person name="Liu T."/>
            <person name="Pan Y."/>
            <person name="Xia L."/>
            <person name="Li J."/>
            <person name="Zhao F."/>
            <person name="Cao W."/>
        </authorList>
    </citation>
    <scope>NUCLEOTIDE SEQUENCE</scope>
    <source>
        <strain evidence="11">Rmic-2018</strain>
        <tissue evidence="11">Larvae</tissue>
    </source>
</reference>
<evidence type="ECO:0000256" key="4">
    <source>
        <dbReference type="ARBA" id="ARBA00022692"/>
    </source>
</evidence>
<evidence type="ECO:0000256" key="6">
    <source>
        <dbReference type="ARBA" id="ARBA00022989"/>
    </source>
</evidence>
<keyword evidence="9 10" id="KW-0275">Fatty acid biosynthesis</keyword>
<keyword evidence="7 10" id="KW-0443">Lipid metabolism</keyword>
<comment type="caution">
    <text evidence="11">The sequence shown here is derived from an EMBL/GenBank/DDBJ whole genome shotgun (WGS) entry which is preliminary data.</text>
</comment>
<dbReference type="GO" id="GO:0019367">
    <property type="term" value="P:fatty acid elongation, saturated fatty acid"/>
    <property type="evidence" value="ECO:0007669"/>
    <property type="project" value="TreeGrafter"/>
</dbReference>
<dbReference type="EC" id="2.3.1.199" evidence="10"/>
<keyword evidence="8 10" id="KW-0472">Membrane</keyword>
<dbReference type="GO" id="GO:0034625">
    <property type="term" value="P:fatty acid elongation, monounsaturated fatty acid"/>
    <property type="evidence" value="ECO:0007669"/>
    <property type="project" value="TreeGrafter"/>
</dbReference>
<keyword evidence="2 10" id="KW-0444">Lipid biosynthesis</keyword>
<keyword evidence="12" id="KW-1185">Reference proteome</keyword>
<comment type="catalytic activity">
    <reaction evidence="10">
        <text>a very-long-chain acyl-CoA + malonyl-CoA + H(+) = a very-long-chain 3-oxoacyl-CoA + CO2 + CoA</text>
        <dbReference type="Rhea" id="RHEA:32727"/>
        <dbReference type="ChEBI" id="CHEBI:15378"/>
        <dbReference type="ChEBI" id="CHEBI:16526"/>
        <dbReference type="ChEBI" id="CHEBI:57287"/>
        <dbReference type="ChEBI" id="CHEBI:57384"/>
        <dbReference type="ChEBI" id="CHEBI:90725"/>
        <dbReference type="ChEBI" id="CHEBI:90736"/>
        <dbReference type="EC" id="2.3.1.199"/>
    </reaction>
</comment>
<gene>
    <name evidence="11" type="ORF">HPB51_015324</name>
</gene>
<keyword evidence="3 10" id="KW-0808">Transferase</keyword>
<dbReference type="GO" id="GO:0009922">
    <property type="term" value="F:fatty acid elongase activity"/>
    <property type="evidence" value="ECO:0007669"/>
    <property type="project" value="UniProtKB-EC"/>
</dbReference>
<dbReference type="GO" id="GO:0042761">
    <property type="term" value="P:very long-chain fatty acid biosynthetic process"/>
    <property type="evidence" value="ECO:0007669"/>
    <property type="project" value="TreeGrafter"/>
</dbReference>
<keyword evidence="6 10" id="KW-1133">Transmembrane helix</keyword>
<dbReference type="GO" id="GO:0034626">
    <property type="term" value="P:fatty acid elongation, polyunsaturated fatty acid"/>
    <property type="evidence" value="ECO:0007669"/>
    <property type="project" value="TreeGrafter"/>
</dbReference>
<keyword evidence="4 10" id="KW-0812">Transmembrane</keyword>
<evidence type="ECO:0000256" key="9">
    <source>
        <dbReference type="ARBA" id="ARBA00023160"/>
    </source>
</evidence>
<feature type="transmembrane region" description="Helical" evidence="10">
    <location>
        <begin position="365"/>
        <end position="382"/>
    </location>
</feature>
<comment type="similarity">
    <text evidence="10">Belongs to the ELO family.</text>
</comment>
<protein>
    <recommendedName>
        <fullName evidence="10">Elongation of very long chain fatty acids protein</fullName>
        <ecNumber evidence="10">2.3.1.199</ecNumber>
    </recommendedName>
    <alternativeName>
        <fullName evidence="10">Very-long-chain 3-oxoacyl-CoA synthase</fullName>
    </alternativeName>
</protein>
<evidence type="ECO:0000256" key="1">
    <source>
        <dbReference type="ARBA" id="ARBA00004141"/>
    </source>
</evidence>
<evidence type="ECO:0000256" key="7">
    <source>
        <dbReference type="ARBA" id="ARBA00023098"/>
    </source>
</evidence>
<keyword evidence="5 10" id="KW-0276">Fatty acid metabolism</keyword>
<evidence type="ECO:0000313" key="12">
    <source>
        <dbReference type="Proteomes" id="UP000821866"/>
    </source>
</evidence>
<feature type="transmembrane region" description="Helical" evidence="10">
    <location>
        <begin position="388"/>
        <end position="407"/>
    </location>
</feature>
<dbReference type="Proteomes" id="UP000821866">
    <property type="component" value="Chromosome 7"/>
</dbReference>
<dbReference type="AlphaFoldDB" id="A0A9J6DHC6"/>
<evidence type="ECO:0000256" key="2">
    <source>
        <dbReference type="ARBA" id="ARBA00022516"/>
    </source>
</evidence>
<dbReference type="EMBL" id="JABSTU010000009">
    <property type="protein sequence ID" value="KAH8021334.1"/>
    <property type="molecule type" value="Genomic_DNA"/>
</dbReference>
<sequence>MIHISIPLFVDCGFPRHLIVMGNVQTFLILCLFVNFYAKTYVAKPAHSVWQYEGNMWCGATLKPDLWSSTVSPREQTSPTFSAFPCWSSTRVFLVDILSTLPHIFLEDEVSKVWKRKGGDTSLKKGELFTAFVEHRGEVRLTRWSRMRRERNGEKGSLELENEIGKRGQSFSTLSRPADAVSRLLVPYTSSMYLKRGWDSFPGYQSTGTYGFTRDKEAMKFTLKPVALSYQIRQMGDPRTRDYPLVTDPLFVLTLLLSYLYFVRVAGPRWMKNREPFRILNIVRAYNIVMVLLAVKFLVEVLPLTYLPGGEYSLWCQGITGRSSDVMLEYYRTGWVYAAARYFDLLDTVFFVLRKKYSQITHLHVIHHTIVVANTWLFTLFAPEGQPALGVCLNTFVHAVMYFYYFLATFGPAVRKYLWWKKHLTTFQIVQFAIIIAHMSVTLFVDCGFPKHLTLLCIAQTLLILGLFVNFYSRTYLYQRPEQSVLRQQSDADGKTGELIQSRKTE</sequence>
<feature type="transmembrane region" description="Helical" evidence="10">
    <location>
        <begin position="334"/>
        <end position="353"/>
    </location>
</feature>
<dbReference type="PANTHER" id="PTHR11157:SF69">
    <property type="entry name" value="ELONGATION OF VERY LONG CHAIN FATTY ACIDS PROTEIN 7"/>
    <property type="match status" value="1"/>
</dbReference>
<evidence type="ECO:0000313" key="11">
    <source>
        <dbReference type="EMBL" id="KAH8021334.1"/>
    </source>
</evidence>
<feature type="transmembrane region" description="Helical" evidence="10">
    <location>
        <begin position="451"/>
        <end position="472"/>
    </location>
</feature>
<dbReference type="VEuPathDB" id="VectorBase:LOC119173847"/>
<evidence type="ECO:0000256" key="10">
    <source>
        <dbReference type="RuleBase" id="RU361115"/>
    </source>
</evidence>
<evidence type="ECO:0000256" key="3">
    <source>
        <dbReference type="ARBA" id="ARBA00022679"/>
    </source>
</evidence>
<dbReference type="GO" id="GO:0030148">
    <property type="term" value="P:sphingolipid biosynthetic process"/>
    <property type="evidence" value="ECO:0007669"/>
    <property type="project" value="TreeGrafter"/>
</dbReference>
<accession>A0A9J6DHC6</accession>
<evidence type="ECO:0000256" key="8">
    <source>
        <dbReference type="ARBA" id="ARBA00023136"/>
    </source>
</evidence>
<dbReference type="InterPro" id="IPR002076">
    <property type="entry name" value="ELO_fam"/>
</dbReference>
<dbReference type="PANTHER" id="PTHR11157">
    <property type="entry name" value="FATTY ACID ACYL TRANSFERASE-RELATED"/>
    <property type="match status" value="1"/>
</dbReference>
<organism evidence="11 12">
    <name type="scientific">Rhipicephalus microplus</name>
    <name type="common">Cattle tick</name>
    <name type="synonym">Boophilus microplus</name>
    <dbReference type="NCBI Taxonomy" id="6941"/>
    <lineage>
        <taxon>Eukaryota</taxon>
        <taxon>Metazoa</taxon>
        <taxon>Ecdysozoa</taxon>
        <taxon>Arthropoda</taxon>
        <taxon>Chelicerata</taxon>
        <taxon>Arachnida</taxon>
        <taxon>Acari</taxon>
        <taxon>Parasitiformes</taxon>
        <taxon>Ixodida</taxon>
        <taxon>Ixodoidea</taxon>
        <taxon>Ixodidae</taxon>
        <taxon>Rhipicephalinae</taxon>
        <taxon>Rhipicephalus</taxon>
        <taxon>Boophilus</taxon>
    </lineage>
</organism>
<dbReference type="Pfam" id="PF01151">
    <property type="entry name" value="ELO"/>
    <property type="match status" value="1"/>
</dbReference>
<feature type="transmembrane region" description="Helical" evidence="10">
    <location>
        <begin position="279"/>
        <end position="299"/>
    </location>
</feature>
<dbReference type="VEuPathDB" id="VectorBase:LOC119174444"/>
<dbReference type="GO" id="GO:0005789">
    <property type="term" value="C:endoplasmic reticulum membrane"/>
    <property type="evidence" value="ECO:0007669"/>
    <property type="project" value="TreeGrafter"/>
</dbReference>
<name>A0A9J6DHC6_RHIMP</name>
<feature type="transmembrane region" description="Helical" evidence="10">
    <location>
        <begin position="249"/>
        <end position="267"/>
    </location>
</feature>
<evidence type="ECO:0000256" key="5">
    <source>
        <dbReference type="ARBA" id="ARBA00022832"/>
    </source>
</evidence>
<reference evidence="11" key="1">
    <citation type="journal article" date="2020" name="Cell">
        <title>Large-Scale Comparative Analyses of Tick Genomes Elucidate Their Genetic Diversity and Vector Capacities.</title>
        <authorList>
            <consortium name="Tick Genome and Microbiome Consortium (TIGMIC)"/>
            <person name="Jia N."/>
            <person name="Wang J."/>
            <person name="Shi W."/>
            <person name="Du L."/>
            <person name="Sun Y."/>
            <person name="Zhan W."/>
            <person name="Jiang J.F."/>
            <person name="Wang Q."/>
            <person name="Zhang B."/>
            <person name="Ji P."/>
            <person name="Bell-Sakyi L."/>
            <person name="Cui X.M."/>
            <person name="Yuan T.T."/>
            <person name="Jiang B.G."/>
            <person name="Yang W.F."/>
            <person name="Lam T.T."/>
            <person name="Chang Q.C."/>
            <person name="Ding S.J."/>
            <person name="Wang X.J."/>
            <person name="Zhu J.G."/>
            <person name="Ruan X.D."/>
            <person name="Zhao L."/>
            <person name="Wei J.T."/>
            <person name="Ye R.Z."/>
            <person name="Que T.C."/>
            <person name="Du C.H."/>
            <person name="Zhou Y.H."/>
            <person name="Cheng J.X."/>
            <person name="Dai P.F."/>
            <person name="Guo W.B."/>
            <person name="Han X.H."/>
            <person name="Huang E.J."/>
            <person name="Li L.F."/>
            <person name="Wei W."/>
            <person name="Gao Y.C."/>
            <person name="Liu J.Z."/>
            <person name="Shao H.Z."/>
            <person name="Wang X."/>
            <person name="Wang C.C."/>
            <person name="Yang T.C."/>
            <person name="Huo Q.B."/>
            <person name="Li W."/>
            <person name="Chen H.Y."/>
            <person name="Chen S.E."/>
            <person name="Zhou L.G."/>
            <person name="Ni X.B."/>
            <person name="Tian J.H."/>
            <person name="Sheng Y."/>
            <person name="Liu T."/>
            <person name="Pan Y.S."/>
            <person name="Xia L.Y."/>
            <person name="Li J."/>
            <person name="Zhao F."/>
            <person name="Cao W.C."/>
        </authorList>
    </citation>
    <scope>NUCLEOTIDE SEQUENCE</scope>
    <source>
        <strain evidence="11">Rmic-2018</strain>
    </source>
</reference>
<proteinExistence type="inferred from homology"/>
<comment type="subcellular location">
    <subcellularLocation>
        <location evidence="1">Membrane</location>
        <topology evidence="1">Multi-pass membrane protein</topology>
    </subcellularLocation>
</comment>